<dbReference type="InterPro" id="IPR036876">
    <property type="entry name" value="UVR_dom_sf"/>
</dbReference>
<dbReference type="PANTHER" id="PTHR38430:SF1">
    <property type="entry name" value="PROTEIN-ARGININE KINASE ACTIVATOR PROTEIN"/>
    <property type="match status" value="1"/>
</dbReference>
<reference evidence="2" key="2">
    <citation type="journal article" date="2021" name="PeerJ">
        <title>Extensive microbial diversity within the chicken gut microbiome revealed by metagenomics and culture.</title>
        <authorList>
            <person name="Gilroy R."/>
            <person name="Ravi A."/>
            <person name="Getino M."/>
            <person name="Pursley I."/>
            <person name="Horton D.L."/>
            <person name="Alikhan N.F."/>
            <person name="Baker D."/>
            <person name="Gharbi K."/>
            <person name="Hall N."/>
            <person name="Watson M."/>
            <person name="Adriaenssens E.M."/>
            <person name="Foster-Nyarko E."/>
            <person name="Jarju S."/>
            <person name="Secka A."/>
            <person name="Antonio M."/>
            <person name="Oren A."/>
            <person name="Chaudhuri R.R."/>
            <person name="La Ragione R."/>
            <person name="Hildebrand F."/>
            <person name="Pallen M.J."/>
        </authorList>
    </citation>
    <scope>NUCLEOTIDE SEQUENCE</scope>
    <source>
        <strain evidence="2">ChiSxjej1B13-7958</strain>
    </source>
</reference>
<dbReference type="GO" id="GO:0008270">
    <property type="term" value="F:zinc ion binding"/>
    <property type="evidence" value="ECO:0007669"/>
    <property type="project" value="TreeGrafter"/>
</dbReference>
<reference evidence="2" key="1">
    <citation type="submission" date="2020-10" db="EMBL/GenBank/DDBJ databases">
        <authorList>
            <person name="Gilroy R."/>
        </authorList>
    </citation>
    <scope>NUCLEOTIDE SEQUENCE</scope>
    <source>
        <strain evidence="2">ChiSxjej1B13-7958</strain>
    </source>
</reference>
<protein>
    <submittedName>
        <fullName evidence="2">UvrB/UvrC motif-containing protein</fullName>
    </submittedName>
</protein>
<dbReference type="PIRSF" id="PIRSF015034">
    <property type="entry name" value="YacH"/>
    <property type="match status" value="1"/>
</dbReference>
<dbReference type="GO" id="GO:0005507">
    <property type="term" value="F:copper ion binding"/>
    <property type="evidence" value="ECO:0007669"/>
    <property type="project" value="TreeGrafter"/>
</dbReference>
<dbReference type="InterPro" id="IPR025542">
    <property type="entry name" value="YacH"/>
</dbReference>
<accession>A0A9D1ANT0</accession>
<dbReference type="PROSITE" id="PS50151">
    <property type="entry name" value="UVR"/>
    <property type="match status" value="1"/>
</dbReference>
<proteinExistence type="predicted"/>
<dbReference type="Proteomes" id="UP000824242">
    <property type="component" value="Unassembled WGS sequence"/>
</dbReference>
<feature type="domain" description="UVR" evidence="1">
    <location>
        <begin position="121"/>
        <end position="156"/>
    </location>
</feature>
<dbReference type="Pfam" id="PF02151">
    <property type="entry name" value="UVR"/>
    <property type="match status" value="1"/>
</dbReference>
<dbReference type="PANTHER" id="PTHR38430">
    <property type="entry name" value="PROTEIN-ARGININE KINASE ACTIVATOR PROTEIN"/>
    <property type="match status" value="1"/>
</dbReference>
<dbReference type="EMBL" id="DVGZ01000078">
    <property type="protein sequence ID" value="HIR47497.1"/>
    <property type="molecule type" value="Genomic_DNA"/>
</dbReference>
<evidence type="ECO:0000313" key="2">
    <source>
        <dbReference type="EMBL" id="HIR47497.1"/>
    </source>
</evidence>
<dbReference type="GO" id="GO:0050897">
    <property type="term" value="F:cobalt ion binding"/>
    <property type="evidence" value="ECO:0007669"/>
    <property type="project" value="TreeGrafter"/>
</dbReference>
<dbReference type="SUPFAM" id="SSF46600">
    <property type="entry name" value="C-terminal UvrC-binding domain of UvrB"/>
    <property type="match status" value="1"/>
</dbReference>
<name>A0A9D1ANT0_9FIRM</name>
<comment type="caution">
    <text evidence="2">The sequence shown here is derived from an EMBL/GenBank/DDBJ whole genome shotgun (WGS) entry which is preliminary data.</text>
</comment>
<sequence>MMCQACGKHPAITHVKTITNGELAEFSICAECARRLGYGNLFAELGRGLGILGFQPESEERCRCGASWEDIVRSGRVGCPECYHTFYDRLVPVVQRIHGSAHHRGKTPGGNLPRAEEPAEKGLLLVKRRQLKEAIDAEKFEDAAVLRDEIRALEAGGHE</sequence>
<evidence type="ECO:0000313" key="3">
    <source>
        <dbReference type="Proteomes" id="UP000824242"/>
    </source>
</evidence>
<dbReference type="GO" id="GO:1990169">
    <property type="term" value="P:stress response to copper ion"/>
    <property type="evidence" value="ECO:0007669"/>
    <property type="project" value="TreeGrafter"/>
</dbReference>
<dbReference type="AlphaFoldDB" id="A0A9D1ANT0"/>
<dbReference type="GO" id="GO:0046870">
    <property type="term" value="F:cadmium ion binding"/>
    <property type="evidence" value="ECO:0007669"/>
    <property type="project" value="TreeGrafter"/>
</dbReference>
<gene>
    <name evidence="2" type="ORF">IAB89_07570</name>
</gene>
<dbReference type="InterPro" id="IPR001943">
    <property type="entry name" value="UVR_dom"/>
</dbReference>
<evidence type="ECO:0000259" key="1">
    <source>
        <dbReference type="PROSITE" id="PS50151"/>
    </source>
</evidence>
<organism evidence="2 3">
    <name type="scientific">Candidatus Caccousia avicola</name>
    <dbReference type="NCBI Taxonomy" id="2840721"/>
    <lineage>
        <taxon>Bacteria</taxon>
        <taxon>Bacillati</taxon>
        <taxon>Bacillota</taxon>
        <taxon>Clostridia</taxon>
        <taxon>Eubacteriales</taxon>
        <taxon>Oscillospiraceae</taxon>
        <taxon>Oscillospiraceae incertae sedis</taxon>
        <taxon>Candidatus Caccousia</taxon>
    </lineage>
</organism>
<dbReference type="GO" id="GO:1990170">
    <property type="term" value="P:stress response to cadmium ion"/>
    <property type="evidence" value="ECO:0007669"/>
    <property type="project" value="TreeGrafter"/>
</dbReference>